<feature type="transmembrane region" description="Helical" evidence="3">
    <location>
        <begin position="6"/>
        <end position="24"/>
    </location>
</feature>
<sequence>MFYYGISSIFILGILVIFVVYKYFKQGDNYEDDLEFIYDSDKESDGKDIEECPYNPMNKSIKSKIKLIKSLDGSYRNIIEGYDYLNNEAKNKKKIVSAGEWLLDNLYLIQKEYKNIKNNMSGSYYENLPVIYKGVMKGYPRIYYIAKKIVYMTDGKINKENIEEFINKYQKHTLLTSGELWALPSMLKIALIQNISKVTNNIVFAQKEKDKGENLGNRLILHSDNKETLEKIFREQFSFNPYFTEKLLRVLRDSGLENPEIYKWIDENLDMVETNTRRITIFEHQRQALFRMLMGNSITGIREASSFDWKESFEKLSYLEQVLREDPANIYSKMDFTSRDYYRQEIEKLARYMKLGETFVAKKAIECAMESKDTEDKPYGKHVGYYIIDEGKECLKNKIGFKDKGLEKIKNVNEYRKVDYYIGFIILATIVLACILVYINLFNYYFMAPWQYVIGFLFLLIPISELVISITNWSINHLSKPTFIPKLEFKESIPGEYSTIVVIPTLLNSEKRVKELINDLEVYYLANNSENIYYAILGDFKDSKNEYEEQDKNIVQCGLDGIRGLNKKYSNDGSDIFYFFNRYRQYNEKEDIWLGWERKRGKLMEFNNLIRGDKNTSYNIISGNIEHLYKIKYVITLDADTQLPRDSANKLIGAMAHELNKPYIDKERKMVVRGHGLMQPRISVGNISSNKTLFSKIFSGESGIDLYTIAVSDVYQDLFDEGIFTGKGIYDVDTFNFMLRDEIPENTVLSHDLLEGSYVRAALLTDVELIDGYPAYYNASSKRLHRWVRGDWQLLHWITRKTPLNKLSKWKILDNLRRSLLAPSIIILIVLSLIFFSYPDRWLVIAVIALLAPILFDVSESVINPIKGVSLSGKASSWKIKVEQFFLIFSFLPYQAYLMLDAIIRTLYRVCISKKHLLEWQTAADVEANSGRKLKNFIQSMWIGSTIALGIAYLAFYRSNSIGFIFLPSCIVWFLSPYIAYAISKEKKEKIETLSEEDIELLRRLSRKTWAYFEDFSNEENNWLAPDNYQEYPENGVAHRTSPTNIGMALTSNISAFDMGYIDLYECVDRLNKVLSTMEDLEKYNGHFYNWYDTKSKEPLYPKYISTVDSGNLLGYLWLIHESMEEFQEKPIVNINVNKGLIDLLRLCNEELANIDETNYNNEIKDLQNWHGNIYGLARILKDIKEISEKVNIYTKEEQLYWNIKLICTLDKYLNNIYNEFPWIDLLSEENIELNIKNMSLFNDKEIALMKELGSMPASRSIRDLIIILQDIEEKLGSRNSSNDENLKKLYESIVKSRNEIYNLYKTIEDLKFKIDKIGKDMDFKMLFHESKQLFSIGYDVEKGRIDDCYYDLLASEARQASFVAIAKGDIEQSHWFKLGRALTSINRNTGLVSWSGTMFEYLMPLLIMKKYPDTLLNHTYNFVIESQKFYGRVKDVPWGISESAFYAFDVNLNYQYKSFGVPGIGLKRGLSNELVISPYSTIMALQIKKKDSLINIKRMIEEGFEGRYGLYEAIDYTKERLPKGKKFIVIKSFMVHHQGMSLMALNNVLNNDILQERFHKDPRVMATELLLQEKVPSSVVYDREEQFNEKIFINDNNVSMVRKFLTAKTTYPETNLLSNGSYSIMVTNSGSGYSKKDNMMIYRWKEDVTNDNTGAFFYIKNLNSNEYWSSYYQPCKNEGDNYEVIFSLDKAEFRRIDGNIKTITEVAVSNEDNGEIRKIMLTNNSNSTRIMEITSYCEVTLTHYNADLVHPAFSNLFIETEYTENPLCLLAYRRKREKDGKEPWAMHTVIADEKIVGKVQYETGRGNFIGRNRELNKPEVMESDSPLTNTVGAVLDPILSIRVRVKIPPGETCKIAYITAVGESREEAVKLAMKYRDWNNVNRVFELAWTQSQVETRYLGIKSSIANLYQSMASKIIFLNNTFRERQDYIKAIDKGQPALWSYGISGDLPIVVVLLRKEEDLDMVRQMIKAHEYWSLKGLKADLIILNLESSSYIQALQDAIRDIVYSSHVRDKENSFGGVFLYNKAIMAEEDIKFIISIARLIIDPEKGSITSQIKKKDKPEYNVDVLKHSELIFKEKNVQLETPKLNYFNSLGGFDSSGDKYIIVLDNYRNTPAPWINVISNGDFGFHVSESGVSYTWYKNSRENKITTWSNDPIKDSEAEGLYIRDEISGKLWSISPKPIRDGGKYIIEHSYGYSNFKHKAYGIMGEFSMFAPIEDSVKLCIVKLKNYTDIERKLSVTYYVQLALGVVPQQTAQYISTYINNEKEYIYAKNPYSSNFGNLLAYLKIAGGEDISCTGSREEFIGKSGFIESPQGLNKIKFSNTVGAGLDPCMAVNSKISLKPDEEKYIVVLLGQDENINKIDETLEKYSKMENVLKELEKVKNYWKDRLGTIQIETPDKTMDIMVNGWLMYQVIACRYWARTAFYQSGGAYGFRDQLQDSLAISYIEPQYTRNQILYSASRQFLEGDVQHWWHPVVDSGIRTRFSDDLLWLPYVTSQYINNTGDYSILDEIVPYLEDEPLKEGENERYNIARKSDKEGSIYEHCVKAIDKSLKFGEHNIPLMGSGDWNDGMSTVGNKGKGESVWLGWFLYTILKDFVNICSFKKDKNKEDKYNEMLNFIVENIEANAWDGNWYRRAYFDDGTPLGSAENDEAQIDSLSQSWAVISGGARESRAREAMLSVERYLVKYDKGLVMLLTPAFDKSSLEPGYIKGYVPGVRENGGQYTHAAIWYILALTKIGFNDKAWNIFNMINPINHTRSYLDCERFKVEPYVITADVYAVEPHIGRGGWSWYTGAAGWMYTTAVTGILGFKLIGDKGFTVSPNMPENWNGFKIIYRRGECVYNINISKGGERCISLNGEVLIDNIVPFLKDGNHNVQVTVKS</sequence>
<dbReference type="SUPFAM" id="SSF48208">
    <property type="entry name" value="Six-hairpin glycosidases"/>
    <property type="match status" value="1"/>
</dbReference>
<feature type="transmembrane region" description="Helical" evidence="3">
    <location>
        <begin position="842"/>
        <end position="864"/>
    </location>
</feature>
<keyword evidence="1 7" id="KW-0328">Glycosyltransferase</keyword>
<dbReference type="GO" id="GO:0030246">
    <property type="term" value="F:carbohydrate binding"/>
    <property type="evidence" value="ECO:0007669"/>
    <property type="project" value="InterPro"/>
</dbReference>
<feature type="transmembrane region" description="Helical" evidence="3">
    <location>
        <begin position="452"/>
        <end position="475"/>
    </location>
</feature>
<dbReference type="InterPro" id="IPR037824">
    <property type="entry name" value="GH94N_2_NdvB"/>
</dbReference>
<gene>
    <name evidence="7" type="primary">chbP</name>
    <name evidence="7" type="ORF">CLLI_18540</name>
</gene>
<dbReference type="InterPro" id="IPR019282">
    <property type="entry name" value="Glycoamylase-like_cons_dom"/>
</dbReference>
<keyword evidence="3" id="KW-0472">Membrane</keyword>
<reference evidence="7 8" key="1">
    <citation type="submission" date="2018-03" db="EMBL/GenBank/DDBJ databases">
        <title>Genome sequence of Clostridium liquoris DSM 100320.</title>
        <authorList>
            <person name="Poehlein A."/>
            <person name="Daniel R."/>
        </authorList>
    </citation>
    <scope>NUCLEOTIDE SEQUENCE [LARGE SCALE GENOMIC DNA]</scope>
    <source>
        <strain evidence="7 8">DSM 100320</strain>
    </source>
</reference>
<accession>A0A2T0B2S4</accession>
<dbReference type="InterPro" id="IPR052047">
    <property type="entry name" value="GH94_Enzymes"/>
</dbReference>
<dbReference type="Pfam" id="PF10091">
    <property type="entry name" value="Glycoamylase"/>
    <property type="match status" value="1"/>
</dbReference>
<proteinExistence type="predicted"/>
<comment type="caution">
    <text evidence="7">The sequence shown here is derived from an EMBL/GenBank/DDBJ whole genome shotgun (WGS) entry which is preliminary data.</text>
</comment>
<dbReference type="RefSeq" id="WP_106063937.1">
    <property type="nucleotide sequence ID" value="NZ_PVXO01000050.1"/>
</dbReference>
<feature type="transmembrane region" description="Helical" evidence="3">
    <location>
        <begin position="885"/>
        <end position="908"/>
    </location>
</feature>
<feature type="domain" description="Glycoamylase-like" evidence="5">
    <location>
        <begin position="1350"/>
        <end position="1562"/>
    </location>
</feature>
<keyword evidence="2 7" id="KW-0808">Transferase</keyword>
<evidence type="ECO:0000256" key="1">
    <source>
        <dbReference type="ARBA" id="ARBA00022676"/>
    </source>
</evidence>
<dbReference type="Proteomes" id="UP000239706">
    <property type="component" value="Unassembled WGS sequence"/>
</dbReference>
<protein>
    <submittedName>
        <fullName evidence="7">N,N'-diacetylchitobiose phosphorylase</fullName>
        <ecNumber evidence="7">2.4.1.280</ecNumber>
    </submittedName>
</protein>
<dbReference type="InterPro" id="IPR008928">
    <property type="entry name" value="6-hairpin_glycosidase_sf"/>
</dbReference>
<dbReference type="InterPro" id="IPR037820">
    <property type="entry name" value="GH94N_NdvB"/>
</dbReference>
<feature type="transmembrane region" description="Helical" evidence="3">
    <location>
        <begin position="964"/>
        <end position="983"/>
    </location>
</feature>
<dbReference type="Gene3D" id="1.50.10.140">
    <property type="match status" value="2"/>
</dbReference>
<dbReference type="SUPFAM" id="SSF74650">
    <property type="entry name" value="Galactose mutarotase-like"/>
    <property type="match status" value="2"/>
</dbReference>
<dbReference type="Gene3D" id="1.50.10.10">
    <property type="match status" value="1"/>
</dbReference>
<organism evidence="7 8">
    <name type="scientific">Clostridium liquoris</name>
    <dbReference type="NCBI Taxonomy" id="1289519"/>
    <lineage>
        <taxon>Bacteria</taxon>
        <taxon>Bacillati</taxon>
        <taxon>Bacillota</taxon>
        <taxon>Clostridia</taxon>
        <taxon>Eubacteriales</taxon>
        <taxon>Clostridiaceae</taxon>
        <taxon>Clostridium</taxon>
    </lineage>
</organism>
<evidence type="ECO:0000259" key="5">
    <source>
        <dbReference type="Pfam" id="PF10091"/>
    </source>
</evidence>
<dbReference type="OrthoDB" id="9769991at2"/>
<dbReference type="Gene3D" id="2.60.420.10">
    <property type="entry name" value="Maltose phosphorylase, domain 3"/>
    <property type="match status" value="1"/>
</dbReference>
<evidence type="ECO:0000313" key="7">
    <source>
        <dbReference type="EMBL" id="PRR78185.1"/>
    </source>
</evidence>
<evidence type="ECO:0000259" key="4">
    <source>
        <dbReference type="Pfam" id="PF06165"/>
    </source>
</evidence>
<dbReference type="CDD" id="cd11753">
    <property type="entry name" value="GH94N_ChvB_NdvB_2_like"/>
    <property type="match status" value="1"/>
</dbReference>
<keyword evidence="8" id="KW-1185">Reference proteome</keyword>
<feature type="domain" description="Glycosyl hydrolase 94 supersandwich" evidence="4">
    <location>
        <begin position="1602"/>
        <end position="1878"/>
    </location>
</feature>
<dbReference type="EMBL" id="PVXO01000050">
    <property type="protein sequence ID" value="PRR78185.1"/>
    <property type="molecule type" value="Genomic_DNA"/>
</dbReference>
<feature type="transmembrane region" description="Helical" evidence="3">
    <location>
        <begin position="937"/>
        <end position="957"/>
    </location>
</feature>
<dbReference type="PANTHER" id="PTHR37469:SF2">
    <property type="entry name" value="CELLOBIONIC ACID PHOSPHORYLASE"/>
    <property type="match status" value="1"/>
</dbReference>
<dbReference type="InterPro" id="IPR011013">
    <property type="entry name" value="Gal_mutarotase_sf_dom"/>
</dbReference>
<dbReference type="CDD" id="cd11756">
    <property type="entry name" value="GH94N_ChvB_NdvB_1_like"/>
    <property type="match status" value="1"/>
</dbReference>
<evidence type="ECO:0000256" key="2">
    <source>
        <dbReference type="ARBA" id="ARBA00022679"/>
    </source>
</evidence>
<dbReference type="Pfam" id="PF17167">
    <property type="entry name" value="Glyco_hydro_94"/>
    <property type="match status" value="1"/>
</dbReference>
<dbReference type="EC" id="2.4.1.280" evidence="7"/>
<dbReference type="GO" id="GO:0016757">
    <property type="term" value="F:glycosyltransferase activity"/>
    <property type="evidence" value="ECO:0007669"/>
    <property type="project" value="UniProtKB-KW"/>
</dbReference>
<dbReference type="InterPro" id="IPR033432">
    <property type="entry name" value="GH94_catalytic"/>
</dbReference>
<feature type="domain" description="Glycosyl hydrolase 94 supersandwich" evidence="4">
    <location>
        <begin position="2104"/>
        <end position="2373"/>
    </location>
</feature>
<dbReference type="InterPro" id="IPR010383">
    <property type="entry name" value="Glyco_hydrolase_94_b-supersand"/>
</dbReference>
<name>A0A2T0B2S4_9CLOT</name>
<evidence type="ECO:0000259" key="6">
    <source>
        <dbReference type="Pfam" id="PF17167"/>
    </source>
</evidence>
<dbReference type="InterPro" id="IPR012341">
    <property type="entry name" value="6hp_glycosidase-like_sf"/>
</dbReference>
<dbReference type="Pfam" id="PF06165">
    <property type="entry name" value="GH94_b-supersand"/>
    <property type="match status" value="2"/>
</dbReference>
<evidence type="ECO:0000256" key="3">
    <source>
        <dbReference type="SAM" id="Phobius"/>
    </source>
</evidence>
<dbReference type="SMART" id="SM01068">
    <property type="entry name" value="CBM_X"/>
    <property type="match status" value="2"/>
</dbReference>
<keyword evidence="3" id="KW-1133">Transmembrane helix</keyword>
<evidence type="ECO:0000313" key="8">
    <source>
        <dbReference type="Proteomes" id="UP000239706"/>
    </source>
</evidence>
<feature type="transmembrane region" description="Helical" evidence="3">
    <location>
        <begin position="819"/>
        <end position="836"/>
    </location>
</feature>
<dbReference type="Gene3D" id="2.70.98.40">
    <property type="entry name" value="Glycoside hydrolase, family 65, N-terminal domain"/>
    <property type="match status" value="2"/>
</dbReference>
<feature type="domain" description="Glycosyl hydrolase 94 catalytic" evidence="6">
    <location>
        <begin position="2387"/>
        <end position="2811"/>
    </location>
</feature>
<dbReference type="GO" id="GO:0005975">
    <property type="term" value="P:carbohydrate metabolic process"/>
    <property type="evidence" value="ECO:0007669"/>
    <property type="project" value="InterPro"/>
</dbReference>
<dbReference type="InterPro" id="IPR037018">
    <property type="entry name" value="GH65_N"/>
</dbReference>
<keyword evidence="3" id="KW-0812">Transmembrane</keyword>
<feature type="transmembrane region" description="Helical" evidence="3">
    <location>
        <begin position="420"/>
        <end position="446"/>
    </location>
</feature>
<dbReference type="PANTHER" id="PTHR37469">
    <property type="entry name" value="CELLOBIONIC ACID PHOSPHORYLASE-RELATED"/>
    <property type="match status" value="1"/>
</dbReference>